<evidence type="ECO:0000256" key="1">
    <source>
        <dbReference type="SAM" id="MobiDB-lite"/>
    </source>
</evidence>
<reference evidence="3" key="1">
    <citation type="submission" date="2022-11" db="UniProtKB">
        <authorList>
            <consortium name="WormBaseParasite"/>
        </authorList>
    </citation>
    <scope>IDENTIFICATION</scope>
</reference>
<name>A0A914R454_9BILA</name>
<evidence type="ECO:0000313" key="2">
    <source>
        <dbReference type="Proteomes" id="UP000887578"/>
    </source>
</evidence>
<evidence type="ECO:0000313" key="3">
    <source>
        <dbReference type="WBParaSite" id="PDA_v2.g9378.t1"/>
    </source>
</evidence>
<protein>
    <submittedName>
        <fullName evidence="3">Uncharacterized protein</fullName>
    </submittedName>
</protein>
<organism evidence="2 3">
    <name type="scientific">Panagrolaimus davidi</name>
    <dbReference type="NCBI Taxonomy" id="227884"/>
    <lineage>
        <taxon>Eukaryota</taxon>
        <taxon>Metazoa</taxon>
        <taxon>Ecdysozoa</taxon>
        <taxon>Nematoda</taxon>
        <taxon>Chromadorea</taxon>
        <taxon>Rhabditida</taxon>
        <taxon>Tylenchina</taxon>
        <taxon>Panagrolaimomorpha</taxon>
        <taxon>Panagrolaimoidea</taxon>
        <taxon>Panagrolaimidae</taxon>
        <taxon>Panagrolaimus</taxon>
    </lineage>
</organism>
<feature type="region of interest" description="Disordered" evidence="1">
    <location>
        <begin position="1"/>
        <end position="25"/>
    </location>
</feature>
<dbReference type="WBParaSite" id="PDA_v2.g9378.t1">
    <property type="protein sequence ID" value="PDA_v2.g9378.t1"/>
    <property type="gene ID" value="PDA_v2.g9378"/>
</dbReference>
<sequence>MHERDQTDKSIKREKLKGDLKEKQKQMADVMETINKTEKDKNDLETQVKETQQTIQKVKNVESAVSKGQWLAGGIAAVSGIVVQFSQKYDTSLLDVIDCAADSHDAMDKSLERLFATLRSLNSRMEACELAIDTSHVASFEATSLPEVVQPENQDTINDVLNKLENL</sequence>
<dbReference type="Proteomes" id="UP000887578">
    <property type="component" value="Unplaced"/>
</dbReference>
<dbReference type="AlphaFoldDB" id="A0A914R454"/>
<proteinExistence type="predicted"/>
<keyword evidence="2" id="KW-1185">Reference proteome</keyword>
<accession>A0A914R454</accession>